<proteinExistence type="predicted"/>
<keyword evidence="3" id="KW-1185">Reference proteome</keyword>
<dbReference type="InterPro" id="IPR033396">
    <property type="entry name" value="DUF5107"/>
</dbReference>
<dbReference type="Proteomes" id="UP000199092">
    <property type="component" value="Chromosome I"/>
</dbReference>
<dbReference type="EMBL" id="LT629749">
    <property type="protein sequence ID" value="SDT41239.1"/>
    <property type="molecule type" value="Genomic_DNA"/>
</dbReference>
<protein>
    <recommendedName>
        <fullName evidence="1">DUF5107 domain-containing protein</fullName>
    </recommendedName>
</protein>
<feature type="domain" description="DUF5107" evidence="1">
    <location>
        <begin position="25"/>
        <end position="301"/>
    </location>
</feature>
<evidence type="ECO:0000313" key="2">
    <source>
        <dbReference type="EMBL" id="SDT41239.1"/>
    </source>
</evidence>
<sequence length="637" mass="68442">MHASAAPGAADEEMRRGMAYGAVPSVLPYLVQSDYDRRRRPVEHPVAVLENDRLRATFLLGQGGRLWSLLDLRTGRELLFSPPTLQRADLALRDAWFAGGVEWNLGLTGHTALTCSPLHASRVRADDGTPVLRLHEYERMRGLVQQVDASLPDGAEHLLVHVTVTNPTDATVPLYWWSNAAVPQADDVRVLTPAHAAWTFDDARVVSQVPMPVVEGVDRSYPTRSPAAVDYFFDLAASPRPWVAALDGQGAGLVQSSTPRLRGRKLFVWGTGPGGRHWQEWLSPDGGAYLEIQAGVARTQLEHVPLPARTRWSWLETYGPLQVDAAAAHAPDWSVGAAAVERALEASAPQAWLDAAAAGAAALVDRPPVEVLHTGSGWGALERHRRVADGEPPLDLPGTPFPDATLGPEQRPWLRLLETGRVDLDLGQPPPSYQVAPAWLARLRTTGGPAADLLRGVAEGYAGEEDAAQSAWRRSLAVEPTAWAWRNLAVLVAEDDVDAGLAAYAEARALAPDVLALVLEELALLLEADRAAAVLDRVDALGAGVRAEPRVQLAEARAAVAVGDADRAGGLLEPGLVVPQLREGARLLEDLWYGYRALRLRATGSRAAGPTPEEAASAARREPLPAVYDFSMAAPTT</sequence>
<accession>A0A1H2A5S8</accession>
<gene>
    <name evidence="2" type="ORF">SAMN04488543_4235</name>
</gene>
<organism evidence="2 3">
    <name type="scientific">Friedmanniella luteola</name>
    <dbReference type="NCBI Taxonomy" id="546871"/>
    <lineage>
        <taxon>Bacteria</taxon>
        <taxon>Bacillati</taxon>
        <taxon>Actinomycetota</taxon>
        <taxon>Actinomycetes</taxon>
        <taxon>Propionibacteriales</taxon>
        <taxon>Nocardioidaceae</taxon>
        <taxon>Friedmanniella</taxon>
    </lineage>
</organism>
<dbReference type="AlphaFoldDB" id="A0A1H2A5S8"/>
<dbReference type="Pfam" id="PF17128">
    <property type="entry name" value="DUF5107"/>
    <property type="match status" value="1"/>
</dbReference>
<evidence type="ECO:0000259" key="1">
    <source>
        <dbReference type="Pfam" id="PF17128"/>
    </source>
</evidence>
<reference evidence="2 3" key="1">
    <citation type="submission" date="2016-10" db="EMBL/GenBank/DDBJ databases">
        <authorList>
            <person name="de Groot N.N."/>
        </authorList>
    </citation>
    <scope>NUCLEOTIDE SEQUENCE [LARGE SCALE GENOMIC DNA]</scope>
    <source>
        <strain evidence="2 3">DSM 21741</strain>
    </source>
</reference>
<name>A0A1H2A5S8_9ACTN</name>
<dbReference type="STRING" id="546871.SAMN04488543_4235"/>
<evidence type="ECO:0000313" key="3">
    <source>
        <dbReference type="Proteomes" id="UP000199092"/>
    </source>
</evidence>